<evidence type="ECO:0000313" key="3">
    <source>
        <dbReference type="EMBL" id="GDY79946.1"/>
    </source>
</evidence>
<evidence type="ECO:0000313" key="5">
    <source>
        <dbReference type="Proteomes" id="UP000302139"/>
    </source>
</evidence>
<evidence type="ECO:0000313" key="2">
    <source>
        <dbReference type="EMBL" id="GDY69693.1"/>
    </source>
</evidence>
<sequence length="103" mass="10864">MTWGFGGVAETFAGSGPGGNDQGQDLRETRELMLAMVTMVRRGAARITRPLTSVPAAADPEPGHAGRPDQIAQDSVITAEDRPGRGVTRKMTTSRVSSIAKLD</sequence>
<reference evidence="3 4" key="1">
    <citation type="submission" date="2019-04" db="EMBL/GenBank/DDBJ databases">
        <title>Draft genome sequences of Streptomyces avermitilis ATCC 31267.</title>
        <authorList>
            <person name="Komaki H."/>
            <person name="Tamura T."/>
            <person name="Hosoyama A."/>
        </authorList>
    </citation>
    <scope>NUCLEOTIDE SEQUENCE [LARGE SCALE GENOMIC DNA]</scope>
    <source>
        <strain evidence="3 4">ATCC 31267</strain>
    </source>
</reference>
<feature type="region of interest" description="Disordered" evidence="1">
    <location>
        <begin position="51"/>
        <end position="103"/>
    </location>
</feature>
<reference evidence="2 5" key="2">
    <citation type="submission" date="2019-04" db="EMBL/GenBank/DDBJ databases">
        <title>Draft genome sequences of Streptomyces avermitilis NBRC 14893.</title>
        <authorList>
            <person name="Komaki H."/>
            <person name="Tamura T."/>
            <person name="Hosoyama A."/>
        </authorList>
    </citation>
    <scope>NUCLEOTIDE SEQUENCE [LARGE SCALE GENOMIC DNA]</scope>
    <source>
        <strain evidence="2 5">NBRC 14893</strain>
    </source>
</reference>
<organism evidence="3 4">
    <name type="scientific">Streptomyces avermitilis</name>
    <dbReference type="NCBI Taxonomy" id="33903"/>
    <lineage>
        <taxon>Bacteria</taxon>
        <taxon>Bacillati</taxon>
        <taxon>Actinomycetota</taxon>
        <taxon>Actinomycetes</taxon>
        <taxon>Kitasatosporales</taxon>
        <taxon>Streptomycetaceae</taxon>
        <taxon>Streptomyces</taxon>
    </lineage>
</organism>
<gene>
    <name evidence="2" type="ORF">SAV14893_090860</name>
    <name evidence="3" type="ORF">SAV31267_094310</name>
</gene>
<dbReference type="Proteomes" id="UP000299211">
    <property type="component" value="Unassembled WGS sequence"/>
</dbReference>
<comment type="caution">
    <text evidence="3">The sequence shown here is derived from an EMBL/GenBank/DDBJ whole genome shotgun (WGS) entry which is preliminary data.</text>
</comment>
<evidence type="ECO:0000256" key="1">
    <source>
        <dbReference type="SAM" id="MobiDB-lite"/>
    </source>
</evidence>
<dbReference type="EMBL" id="BJHY01000002">
    <property type="protein sequence ID" value="GDY79946.1"/>
    <property type="molecule type" value="Genomic_DNA"/>
</dbReference>
<dbReference type="Proteomes" id="UP000302139">
    <property type="component" value="Unassembled WGS sequence"/>
</dbReference>
<dbReference type="EMBL" id="BJHX01000002">
    <property type="protein sequence ID" value="GDY69693.1"/>
    <property type="molecule type" value="Genomic_DNA"/>
</dbReference>
<proteinExistence type="predicted"/>
<evidence type="ECO:0000313" key="4">
    <source>
        <dbReference type="Proteomes" id="UP000299211"/>
    </source>
</evidence>
<feature type="region of interest" description="Disordered" evidence="1">
    <location>
        <begin position="1"/>
        <end position="26"/>
    </location>
</feature>
<accession>A0A4D4N7X9</accession>
<protein>
    <submittedName>
        <fullName evidence="3">Uncharacterized protein</fullName>
    </submittedName>
</protein>
<dbReference type="AlphaFoldDB" id="A0A4D4N7X9"/>
<name>A0A4D4N7X9_STRAX</name>